<proteinExistence type="predicted"/>
<keyword evidence="1" id="KW-0812">Transmembrane</keyword>
<organism evidence="2 3">
    <name type="scientific">Lysobacter brunescens</name>
    <dbReference type="NCBI Taxonomy" id="262323"/>
    <lineage>
        <taxon>Bacteria</taxon>
        <taxon>Pseudomonadati</taxon>
        <taxon>Pseudomonadota</taxon>
        <taxon>Gammaproteobacteria</taxon>
        <taxon>Lysobacterales</taxon>
        <taxon>Lysobacteraceae</taxon>
        <taxon>Lysobacter</taxon>
    </lineage>
</organism>
<dbReference type="RefSeq" id="WP_386825072.1">
    <property type="nucleotide sequence ID" value="NZ_JBHTIF010000003.1"/>
</dbReference>
<dbReference type="EMBL" id="JBHTIF010000003">
    <property type="protein sequence ID" value="MFD0726853.1"/>
    <property type="molecule type" value="Genomic_DNA"/>
</dbReference>
<reference evidence="3" key="1">
    <citation type="journal article" date="2019" name="Int. J. Syst. Evol. Microbiol.">
        <title>The Global Catalogue of Microorganisms (GCM) 10K type strain sequencing project: providing services to taxonomists for standard genome sequencing and annotation.</title>
        <authorList>
            <consortium name="The Broad Institute Genomics Platform"/>
            <consortium name="The Broad Institute Genome Sequencing Center for Infectious Disease"/>
            <person name="Wu L."/>
            <person name="Ma J."/>
        </authorList>
    </citation>
    <scope>NUCLEOTIDE SEQUENCE [LARGE SCALE GENOMIC DNA]</scope>
    <source>
        <strain evidence="3">CCUG 55585</strain>
    </source>
</reference>
<keyword evidence="1" id="KW-1133">Transmembrane helix</keyword>
<keyword evidence="1" id="KW-0472">Membrane</keyword>
<protein>
    <submittedName>
        <fullName evidence="2">Uncharacterized protein</fullName>
    </submittedName>
</protein>
<sequence>MTYRALDEAAIIATGERLAARIRERFPESGLSKVAGELVDVARESSRHIAEARRPHWPIRIATGVVIASMLSVVVGIALTAPAPASRIELFPLLQIVESAINDVIFLGVAVFFLVSVETRLKRNKALHALHQLRSLAHVIDMHQLTKDPEQLLSPERGTVSSPKRTLDRFELGRYLDYCT</sequence>
<evidence type="ECO:0000313" key="2">
    <source>
        <dbReference type="EMBL" id="MFD0726853.1"/>
    </source>
</evidence>
<feature type="transmembrane region" description="Helical" evidence="1">
    <location>
        <begin position="57"/>
        <end position="81"/>
    </location>
</feature>
<gene>
    <name evidence="2" type="ORF">ACFQ0E_14745</name>
</gene>
<evidence type="ECO:0000313" key="3">
    <source>
        <dbReference type="Proteomes" id="UP001597110"/>
    </source>
</evidence>
<dbReference type="Proteomes" id="UP001597110">
    <property type="component" value="Unassembled WGS sequence"/>
</dbReference>
<evidence type="ECO:0000256" key="1">
    <source>
        <dbReference type="SAM" id="Phobius"/>
    </source>
</evidence>
<feature type="transmembrane region" description="Helical" evidence="1">
    <location>
        <begin position="93"/>
        <end position="115"/>
    </location>
</feature>
<comment type="caution">
    <text evidence="2">The sequence shown here is derived from an EMBL/GenBank/DDBJ whole genome shotgun (WGS) entry which is preliminary data.</text>
</comment>
<name>A0ABW2YG33_9GAMM</name>
<keyword evidence="3" id="KW-1185">Reference proteome</keyword>
<accession>A0ABW2YG33</accession>